<feature type="region of interest" description="Disordered" evidence="1">
    <location>
        <begin position="82"/>
        <end position="124"/>
    </location>
</feature>
<keyword evidence="3" id="KW-1185">Reference proteome</keyword>
<evidence type="ECO:0000313" key="2">
    <source>
        <dbReference type="EMBL" id="MED6193555.1"/>
    </source>
</evidence>
<feature type="compositionally biased region" description="Low complexity" evidence="1">
    <location>
        <begin position="95"/>
        <end position="106"/>
    </location>
</feature>
<reference evidence="2 3" key="1">
    <citation type="journal article" date="2023" name="Plants (Basel)">
        <title>Bridging the Gap: Combining Genomics and Transcriptomics Approaches to Understand Stylosanthes scabra, an Orphan Legume from the Brazilian Caatinga.</title>
        <authorList>
            <person name="Ferreira-Neto J.R.C."/>
            <person name="da Silva M.D."/>
            <person name="Binneck E."/>
            <person name="de Melo N.F."/>
            <person name="da Silva R.H."/>
            <person name="de Melo A.L.T.M."/>
            <person name="Pandolfi V."/>
            <person name="Bustamante F.O."/>
            <person name="Brasileiro-Vidal A.C."/>
            <person name="Benko-Iseppon A.M."/>
        </authorList>
    </citation>
    <scope>NUCLEOTIDE SEQUENCE [LARGE SCALE GENOMIC DNA]</scope>
    <source>
        <tissue evidence="2">Leaves</tissue>
    </source>
</reference>
<protein>
    <submittedName>
        <fullName evidence="2">Uncharacterized protein</fullName>
    </submittedName>
</protein>
<accession>A0ABU6X8P7</accession>
<name>A0ABU6X8P7_9FABA</name>
<evidence type="ECO:0000313" key="3">
    <source>
        <dbReference type="Proteomes" id="UP001341840"/>
    </source>
</evidence>
<sequence length="124" mass="13096">MSSPSQQAFLDGLSSPGFQQMISDIMLEGGSGYKPDMQFDGSLVHLDLNEPVSGPLHLYMALGGTPPSAAHVPGGSWEVPFMESAHLPTPPASPAPAEQAYEPAARGRARRAPRRRGCGTKGHM</sequence>
<comment type="caution">
    <text evidence="2">The sequence shown here is derived from an EMBL/GenBank/DDBJ whole genome shotgun (WGS) entry which is preliminary data.</text>
</comment>
<gene>
    <name evidence="2" type="ORF">PIB30_020699</name>
</gene>
<organism evidence="2 3">
    <name type="scientific">Stylosanthes scabra</name>
    <dbReference type="NCBI Taxonomy" id="79078"/>
    <lineage>
        <taxon>Eukaryota</taxon>
        <taxon>Viridiplantae</taxon>
        <taxon>Streptophyta</taxon>
        <taxon>Embryophyta</taxon>
        <taxon>Tracheophyta</taxon>
        <taxon>Spermatophyta</taxon>
        <taxon>Magnoliopsida</taxon>
        <taxon>eudicotyledons</taxon>
        <taxon>Gunneridae</taxon>
        <taxon>Pentapetalae</taxon>
        <taxon>rosids</taxon>
        <taxon>fabids</taxon>
        <taxon>Fabales</taxon>
        <taxon>Fabaceae</taxon>
        <taxon>Papilionoideae</taxon>
        <taxon>50 kb inversion clade</taxon>
        <taxon>dalbergioids sensu lato</taxon>
        <taxon>Dalbergieae</taxon>
        <taxon>Pterocarpus clade</taxon>
        <taxon>Stylosanthes</taxon>
    </lineage>
</organism>
<proteinExistence type="predicted"/>
<dbReference type="Proteomes" id="UP001341840">
    <property type="component" value="Unassembled WGS sequence"/>
</dbReference>
<dbReference type="EMBL" id="JASCZI010211515">
    <property type="protein sequence ID" value="MED6193555.1"/>
    <property type="molecule type" value="Genomic_DNA"/>
</dbReference>
<feature type="compositionally biased region" description="Basic residues" evidence="1">
    <location>
        <begin position="107"/>
        <end position="124"/>
    </location>
</feature>
<evidence type="ECO:0000256" key="1">
    <source>
        <dbReference type="SAM" id="MobiDB-lite"/>
    </source>
</evidence>